<feature type="non-terminal residue" evidence="1">
    <location>
        <position position="1"/>
    </location>
</feature>
<organism evidence="1">
    <name type="scientific">marine sediment metagenome</name>
    <dbReference type="NCBI Taxonomy" id="412755"/>
    <lineage>
        <taxon>unclassified sequences</taxon>
        <taxon>metagenomes</taxon>
        <taxon>ecological metagenomes</taxon>
    </lineage>
</organism>
<proteinExistence type="predicted"/>
<protein>
    <submittedName>
        <fullName evidence="1">Uncharacterized protein</fullName>
    </submittedName>
</protein>
<comment type="caution">
    <text evidence="1">The sequence shown here is derived from an EMBL/GenBank/DDBJ whole genome shotgun (WGS) entry which is preliminary data.</text>
</comment>
<reference evidence="1" key="1">
    <citation type="journal article" date="2015" name="Nature">
        <title>Complex archaea that bridge the gap between prokaryotes and eukaryotes.</title>
        <authorList>
            <person name="Spang A."/>
            <person name="Saw J.H."/>
            <person name="Jorgensen S.L."/>
            <person name="Zaremba-Niedzwiedzka K."/>
            <person name="Martijn J."/>
            <person name="Lind A.E."/>
            <person name="van Eijk R."/>
            <person name="Schleper C."/>
            <person name="Guy L."/>
            <person name="Ettema T.J."/>
        </authorList>
    </citation>
    <scope>NUCLEOTIDE SEQUENCE</scope>
</reference>
<gene>
    <name evidence="1" type="ORF">LCGC14_2734420</name>
</gene>
<dbReference type="EMBL" id="LAZR01049590">
    <property type="protein sequence ID" value="KKK89306.1"/>
    <property type="molecule type" value="Genomic_DNA"/>
</dbReference>
<name>A0A0F9BXY6_9ZZZZ</name>
<dbReference type="AlphaFoldDB" id="A0A0F9BXY6"/>
<evidence type="ECO:0000313" key="1">
    <source>
        <dbReference type="EMBL" id="KKK89306.1"/>
    </source>
</evidence>
<sequence length="219" mass="23216">IQSGVGAGDERQDLDTGKRFIHIHNAWEEDKHIQYAVTEALRCYNDGKGRSYSGSLQEACEDGRLFSIANQAAVTTSTGLGTSFTGLAVGNPSHSKKNIVVHKFGYALSIAGSAAGAVGIMKGETSLTASLTPSKRLSRGTESIAVATAGQTIIAPVLYDIFASYGTEGTDTGINLVGHYMYDLDGSLTLEPGDFVASYTLLGTTSGFLFSFLWEEVNR</sequence>
<accession>A0A0F9BXY6</accession>